<keyword evidence="1" id="KW-1185">Reference proteome</keyword>
<evidence type="ECO:0000313" key="1">
    <source>
        <dbReference type="Proteomes" id="UP000038045"/>
    </source>
</evidence>
<reference evidence="2" key="1">
    <citation type="submission" date="2017-02" db="UniProtKB">
        <authorList>
            <consortium name="WormBaseParasite"/>
        </authorList>
    </citation>
    <scope>IDENTIFICATION</scope>
</reference>
<dbReference type="AlphaFoldDB" id="A0A0N4ZJ59"/>
<proteinExistence type="predicted"/>
<organism evidence="1 2">
    <name type="scientific">Parastrongyloides trichosuri</name>
    <name type="common">Possum-specific nematode worm</name>
    <dbReference type="NCBI Taxonomy" id="131310"/>
    <lineage>
        <taxon>Eukaryota</taxon>
        <taxon>Metazoa</taxon>
        <taxon>Ecdysozoa</taxon>
        <taxon>Nematoda</taxon>
        <taxon>Chromadorea</taxon>
        <taxon>Rhabditida</taxon>
        <taxon>Tylenchina</taxon>
        <taxon>Panagrolaimomorpha</taxon>
        <taxon>Strongyloidoidea</taxon>
        <taxon>Strongyloididae</taxon>
        <taxon>Parastrongyloides</taxon>
    </lineage>
</organism>
<protein>
    <submittedName>
        <fullName evidence="2">Uncharacterized protein</fullName>
    </submittedName>
</protein>
<accession>A0A0N4ZJ59</accession>
<evidence type="ECO:0000313" key="2">
    <source>
        <dbReference type="WBParaSite" id="PTRK_0000796700.1"/>
    </source>
</evidence>
<sequence length="301" mass="34398">MSEEIDEYWIIKSVCTYRDFNLPSPPNFDGQRFFEKLRNELNEKNNAFYFESTSIDSGFEDEKTPIEIYNSSQAEYVNKKSLELQIKKTVLERMLPSQRAKLRDSCTSFHGNNPSTPKVRIIPRAKNVPSLTKIDDKNLSIPKLPLGKWQLYNKSCIIPIDHNVSYTSKTTAKSSFSLNNRGSFPKRAQSFCGHTSTNDKVTNEETTRSNTIKNNSGIINVLKKVSSLTNISPSIKPPKLINIKRSCSLGQDSKPKLSRATTNRTSFQSNIFISKMKKNSESMHEKIKFIVDRLKKSKIRN</sequence>
<dbReference type="Proteomes" id="UP000038045">
    <property type="component" value="Unplaced"/>
</dbReference>
<name>A0A0N4ZJ59_PARTI</name>
<dbReference type="WBParaSite" id="PTRK_0000796700.1">
    <property type="protein sequence ID" value="PTRK_0000796700.1"/>
    <property type="gene ID" value="PTRK_0000796700"/>
</dbReference>